<sequence length="308" mass="33759">MKTLIYRLLIFLFFTAGFLFFFAPHSPTRAASFEVTDPRSCLVKTVDDPDTLENEITLSEHCKYEVAEGASTISFKITGLSPSRCYVVQGGTGWANEDENFVSQKDGSLGKFDDDEFQNQENEYLCRIANTNNYANNHKVNFIKATSAGVLDIKNICDNMEGIRYDCEDRFSGNYTFSLFEAILDTNKNVTDLRPISVSPNSFSTRRAEAPGSGFNPSNPIDTAFGSFSTDPAEIAQQFLGIAVGIAGGVAFLLMVFGSYRLIFAGGNPESIQHGREIITAAIVGLLVVIFSVFILRLIGISILGLPL</sequence>
<keyword evidence="1" id="KW-1133">Transmembrane helix</keyword>
<dbReference type="Pfam" id="PF18895">
    <property type="entry name" value="T4SS_pilin"/>
    <property type="match status" value="1"/>
</dbReference>
<proteinExistence type="predicted"/>
<dbReference type="InterPro" id="IPR043993">
    <property type="entry name" value="T4SS_pilin"/>
</dbReference>
<dbReference type="Proteomes" id="UP000179279">
    <property type="component" value="Unassembled WGS sequence"/>
</dbReference>
<feature type="transmembrane region" description="Helical" evidence="1">
    <location>
        <begin position="239"/>
        <end position="257"/>
    </location>
</feature>
<organism evidence="2 3">
    <name type="scientific">Candidatus Woykebacteria bacterium RIFCSPLOWO2_01_FULL_41_12</name>
    <dbReference type="NCBI Taxonomy" id="1802604"/>
    <lineage>
        <taxon>Bacteria</taxon>
        <taxon>Candidatus Woykeibacteriota</taxon>
    </lineage>
</organism>
<dbReference type="AlphaFoldDB" id="A0A1G1WUB7"/>
<evidence type="ECO:0000256" key="1">
    <source>
        <dbReference type="SAM" id="Phobius"/>
    </source>
</evidence>
<accession>A0A1G1WUB7</accession>
<protein>
    <submittedName>
        <fullName evidence="2">Uncharacterized protein</fullName>
    </submittedName>
</protein>
<evidence type="ECO:0000313" key="2">
    <source>
        <dbReference type="EMBL" id="OGY31322.1"/>
    </source>
</evidence>
<name>A0A1G1WUB7_9BACT</name>
<keyword evidence="1" id="KW-0472">Membrane</keyword>
<gene>
    <name evidence="2" type="ORF">A3A57_02025</name>
</gene>
<dbReference type="EMBL" id="MHDA01000035">
    <property type="protein sequence ID" value="OGY31322.1"/>
    <property type="molecule type" value="Genomic_DNA"/>
</dbReference>
<evidence type="ECO:0000313" key="3">
    <source>
        <dbReference type="Proteomes" id="UP000179279"/>
    </source>
</evidence>
<reference evidence="2 3" key="1">
    <citation type="journal article" date="2016" name="Nat. Commun.">
        <title>Thousands of microbial genomes shed light on interconnected biogeochemical processes in an aquifer system.</title>
        <authorList>
            <person name="Anantharaman K."/>
            <person name="Brown C.T."/>
            <person name="Hug L.A."/>
            <person name="Sharon I."/>
            <person name="Castelle C.J."/>
            <person name="Probst A.J."/>
            <person name="Thomas B.C."/>
            <person name="Singh A."/>
            <person name="Wilkins M.J."/>
            <person name="Karaoz U."/>
            <person name="Brodie E.L."/>
            <person name="Williams K.H."/>
            <person name="Hubbard S.S."/>
            <person name="Banfield J.F."/>
        </authorList>
    </citation>
    <scope>NUCLEOTIDE SEQUENCE [LARGE SCALE GENOMIC DNA]</scope>
</reference>
<feature type="transmembrane region" description="Helical" evidence="1">
    <location>
        <begin position="278"/>
        <end position="306"/>
    </location>
</feature>
<comment type="caution">
    <text evidence="2">The sequence shown here is derived from an EMBL/GenBank/DDBJ whole genome shotgun (WGS) entry which is preliminary data.</text>
</comment>
<keyword evidence="1" id="KW-0812">Transmembrane</keyword>